<dbReference type="RefSeq" id="WP_011384121.1">
    <property type="nucleotide sequence ID" value="NC_007626.1"/>
</dbReference>
<feature type="compositionally biased region" description="Low complexity" evidence="2">
    <location>
        <begin position="138"/>
        <end position="153"/>
    </location>
</feature>
<accession>Q2W6K8</accession>
<dbReference type="STRING" id="342108.amb1713"/>
<evidence type="ECO:0000313" key="5">
    <source>
        <dbReference type="EMBL" id="BAE50517.1"/>
    </source>
</evidence>
<dbReference type="OrthoDB" id="9768004at2"/>
<evidence type="ECO:0000259" key="4">
    <source>
        <dbReference type="Pfam" id="PF03781"/>
    </source>
</evidence>
<dbReference type="Gene3D" id="3.90.1580.10">
    <property type="entry name" value="paralog of FGE (formylglycine-generating enzyme)"/>
    <property type="match status" value="1"/>
</dbReference>
<evidence type="ECO:0000256" key="1">
    <source>
        <dbReference type="SAM" id="Coils"/>
    </source>
</evidence>
<dbReference type="GO" id="GO:0120147">
    <property type="term" value="F:formylglycine-generating oxidase activity"/>
    <property type="evidence" value="ECO:0007669"/>
    <property type="project" value="TreeGrafter"/>
</dbReference>
<feature type="chain" id="PRO_5004218287" evidence="3">
    <location>
        <begin position="25"/>
        <end position="486"/>
    </location>
</feature>
<dbReference type="SUPFAM" id="SSF56436">
    <property type="entry name" value="C-type lectin-like"/>
    <property type="match status" value="1"/>
</dbReference>
<dbReference type="PANTHER" id="PTHR23150:SF19">
    <property type="entry name" value="FORMYLGLYCINE-GENERATING ENZYME"/>
    <property type="match status" value="1"/>
</dbReference>
<keyword evidence="1" id="KW-0175">Coiled coil</keyword>
<feature type="domain" description="Sulfatase-modifying factor enzyme-like" evidence="4">
    <location>
        <begin position="263"/>
        <end position="484"/>
    </location>
</feature>
<dbReference type="EMBL" id="AP007255">
    <property type="protein sequence ID" value="BAE50517.1"/>
    <property type="molecule type" value="Genomic_DNA"/>
</dbReference>
<dbReference type="InterPro" id="IPR016187">
    <property type="entry name" value="CTDL_fold"/>
</dbReference>
<keyword evidence="6" id="KW-1185">Reference proteome</keyword>
<gene>
    <name evidence="5" type="ordered locus">amb1713</name>
</gene>
<organism evidence="5 6">
    <name type="scientific">Paramagnetospirillum magneticum (strain ATCC 700264 / AMB-1)</name>
    <name type="common">Magnetospirillum magneticum</name>
    <dbReference type="NCBI Taxonomy" id="342108"/>
    <lineage>
        <taxon>Bacteria</taxon>
        <taxon>Pseudomonadati</taxon>
        <taxon>Pseudomonadota</taxon>
        <taxon>Alphaproteobacteria</taxon>
        <taxon>Rhodospirillales</taxon>
        <taxon>Magnetospirillaceae</taxon>
        <taxon>Paramagnetospirillum</taxon>
    </lineage>
</organism>
<keyword evidence="3" id="KW-0732">Signal</keyword>
<dbReference type="InterPro" id="IPR005532">
    <property type="entry name" value="SUMF_dom"/>
</dbReference>
<dbReference type="Pfam" id="PF03781">
    <property type="entry name" value="FGE-sulfatase"/>
    <property type="match status" value="1"/>
</dbReference>
<dbReference type="Proteomes" id="UP000007058">
    <property type="component" value="Chromosome"/>
</dbReference>
<evidence type="ECO:0000313" key="6">
    <source>
        <dbReference type="Proteomes" id="UP000007058"/>
    </source>
</evidence>
<feature type="signal peptide" evidence="3">
    <location>
        <begin position="1"/>
        <end position="24"/>
    </location>
</feature>
<dbReference type="KEGG" id="mag:amb1713"/>
<feature type="region of interest" description="Disordered" evidence="2">
    <location>
        <begin position="118"/>
        <end position="188"/>
    </location>
</feature>
<sequence length="486" mass="52170">MKTCVKILGISLVATLAMANSAMAEDVLVAHSPKKGLEAYAQVQGGGWCRAEVGLRVVAKDAATLKSDGFNDFMTIVGTNVLKKDCPQVVGASFVYGVAGEPSSTQYGRMVAADGWKRLDNPMPSSSQSSSTVRSEPVKAAPAAPAATETPKVVSSAPPAATGSSDTAKAEEAERAAKARMESSKTDYDRALGEVEAAKTPYEQARAAFERAKEALSQKQAAADRAKQAMDKAVGDYDVAKSSVAFAKSGIKVGQAFKDCPICPEMVIIPPGSFMMGSPEGEKERQSYEGPQHRVTIGTAFALGKAEVTQAEWEAVMGNNPSHFRGANRPVEWVSWDEVQIFIGKLNAKTGQRYRLPSEAEWEYAARAGTTTPWSCGGSEGCLSSAAVNDRNSGKQTQPVRSKSANAFGLHDMHGNVSEWVQDCWRDNYSGAPSDGSAWTGSNSCYRVLRGGAWGYYLWALRSAFRNYYPQDVRSFDLGFRLARTL</sequence>
<dbReference type="InterPro" id="IPR051043">
    <property type="entry name" value="Sulfatase_Mod_Factor_Kinase"/>
</dbReference>
<feature type="coiled-coil region" evidence="1">
    <location>
        <begin position="202"/>
        <end position="232"/>
    </location>
</feature>
<name>Q2W6K8_PARM1</name>
<reference evidence="5 6" key="1">
    <citation type="journal article" date="2005" name="DNA Res.">
        <title>Complete genome sequence of the facultative anaerobic magnetotactic bacterium Magnetospirillum sp. strain AMB-1.</title>
        <authorList>
            <person name="Matsunaga T."/>
            <person name="Okamura Y."/>
            <person name="Fukuda Y."/>
            <person name="Wahyudi A.T."/>
            <person name="Murase Y."/>
            <person name="Takeyama H."/>
        </authorList>
    </citation>
    <scope>NUCLEOTIDE SEQUENCE [LARGE SCALE GENOMIC DNA]</scope>
    <source>
        <strain evidence="6">ATCC 700264 / AMB-1</strain>
    </source>
</reference>
<dbReference type="InterPro" id="IPR042095">
    <property type="entry name" value="SUMF_sf"/>
</dbReference>
<dbReference type="AlphaFoldDB" id="Q2W6K8"/>
<dbReference type="PANTHER" id="PTHR23150">
    <property type="entry name" value="SULFATASE MODIFYING FACTOR 1, 2"/>
    <property type="match status" value="1"/>
</dbReference>
<dbReference type="HOGENOM" id="CLU_561193_0_0_5"/>
<proteinExistence type="predicted"/>
<protein>
    <submittedName>
        <fullName evidence="5">Sulfatase modifying factor 1</fullName>
    </submittedName>
</protein>
<evidence type="ECO:0000256" key="2">
    <source>
        <dbReference type="SAM" id="MobiDB-lite"/>
    </source>
</evidence>
<evidence type="ECO:0000256" key="3">
    <source>
        <dbReference type="SAM" id="SignalP"/>
    </source>
</evidence>
<feature type="compositionally biased region" description="Basic and acidic residues" evidence="2">
    <location>
        <begin position="168"/>
        <end position="188"/>
    </location>
</feature>